<feature type="signal peptide" evidence="1">
    <location>
        <begin position="1"/>
        <end position="27"/>
    </location>
</feature>
<keyword evidence="3" id="KW-1185">Reference proteome</keyword>
<dbReference type="Proteomes" id="UP001432027">
    <property type="component" value="Unassembled WGS sequence"/>
</dbReference>
<dbReference type="EMBL" id="BTSX01000004">
    <property type="protein sequence ID" value="GMS92159.1"/>
    <property type="molecule type" value="Genomic_DNA"/>
</dbReference>
<evidence type="ECO:0000313" key="3">
    <source>
        <dbReference type="Proteomes" id="UP001432027"/>
    </source>
</evidence>
<evidence type="ECO:0000256" key="1">
    <source>
        <dbReference type="SAM" id="SignalP"/>
    </source>
</evidence>
<evidence type="ECO:0008006" key="4">
    <source>
        <dbReference type="Google" id="ProtNLM"/>
    </source>
</evidence>
<accession>A0AAV5TE28</accession>
<comment type="caution">
    <text evidence="2">The sequence shown here is derived from an EMBL/GenBank/DDBJ whole genome shotgun (WGS) entry which is preliminary data.</text>
</comment>
<evidence type="ECO:0000313" key="2">
    <source>
        <dbReference type="EMBL" id="GMS92159.1"/>
    </source>
</evidence>
<keyword evidence="1" id="KW-0732">Signal</keyword>
<dbReference type="AlphaFoldDB" id="A0AAV5TE28"/>
<protein>
    <recommendedName>
        <fullName evidence="4">Secreted protein</fullName>
    </recommendedName>
</protein>
<feature type="non-terminal residue" evidence="2">
    <location>
        <position position="80"/>
    </location>
</feature>
<gene>
    <name evidence="2" type="ORF">PENTCL1PPCAC_14334</name>
</gene>
<name>A0AAV5TE28_9BILA</name>
<organism evidence="2 3">
    <name type="scientific">Pristionchus entomophagus</name>
    <dbReference type="NCBI Taxonomy" id="358040"/>
    <lineage>
        <taxon>Eukaryota</taxon>
        <taxon>Metazoa</taxon>
        <taxon>Ecdysozoa</taxon>
        <taxon>Nematoda</taxon>
        <taxon>Chromadorea</taxon>
        <taxon>Rhabditida</taxon>
        <taxon>Rhabditina</taxon>
        <taxon>Diplogasteromorpha</taxon>
        <taxon>Diplogasteroidea</taxon>
        <taxon>Neodiplogasteridae</taxon>
        <taxon>Pristionchus</taxon>
    </lineage>
</organism>
<feature type="chain" id="PRO_5043416926" description="Secreted protein" evidence="1">
    <location>
        <begin position="28"/>
        <end position="80"/>
    </location>
</feature>
<feature type="non-terminal residue" evidence="2">
    <location>
        <position position="1"/>
    </location>
</feature>
<reference evidence="2" key="1">
    <citation type="submission" date="2023-10" db="EMBL/GenBank/DDBJ databases">
        <title>Genome assembly of Pristionchus species.</title>
        <authorList>
            <person name="Yoshida K."/>
            <person name="Sommer R.J."/>
        </authorList>
    </citation>
    <scope>NUCLEOTIDE SEQUENCE</scope>
    <source>
        <strain evidence="2">RS0144</strain>
    </source>
</reference>
<proteinExistence type="predicted"/>
<sequence length="80" mass="8766">CWCWRGCSEWILIVIGVLECLSAPSSALPEKKNISLRLRSRRDFYLGRREDAVSDSALESRIVTGGDAVVAQTSRAVAAV</sequence>